<name>A0A4C1TBM9_EUMVA</name>
<accession>A0A4C1TBM9</accession>
<dbReference type="EMBL" id="BGZK01000046">
    <property type="protein sequence ID" value="GBP11525.1"/>
    <property type="molecule type" value="Genomic_DNA"/>
</dbReference>
<proteinExistence type="predicted"/>
<evidence type="ECO:0000256" key="1">
    <source>
        <dbReference type="SAM" id="MobiDB-lite"/>
    </source>
</evidence>
<dbReference type="AlphaFoldDB" id="A0A4C1TBM9"/>
<feature type="compositionally biased region" description="Gly residues" evidence="1">
    <location>
        <begin position="68"/>
        <end position="84"/>
    </location>
</feature>
<organism evidence="2 3">
    <name type="scientific">Eumeta variegata</name>
    <name type="common">Bagworm moth</name>
    <name type="synonym">Eumeta japonica</name>
    <dbReference type="NCBI Taxonomy" id="151549"/>
    <lineage>
        <taxon>Eukaryota</taxon>
        <taxon>Metazoa</taxon>
        <taxon>Ecdysozoa</taxon>
        <taxon>Arthropoda</taxon>
        <taxon>Hexapoda</taxon>
        <taxon>Insecta</taxon>
        <taxon>Pterygota</taxon>
        <taxon>Neoptera</taxon>
        <taxon>Endopterygota</taxon>
        <taxon>Lepidoptera</taxon>
        <taxon>Glossata</taxon>
        <taxon>Ditrysia</taxon>
        <taxon>Tineoidea</taxon>
        <taxon>Psychidae</taxon>
        <taxon>Oiketicinae</taxon>
        <taxon>Eumeta</taxon>
    </lineage>
</organism>
<comment type="caution">
    <text evidence="2">The sequence shown here is derived from an EMBL/GenBank/DDBJ whole genome shotgun (WGS) entry which is preliminary data.</text>
</comment>
<keyword evidence="3" id="KW-1185">Reference proteome</keyword>
<gene>
    <name evidence="2" type="ORF">EVAR_93006_1</name>
</gene>
<sequence length="220" mass="24224">MTSDSGRSSADEDESTRKKDAYGALKWLTADNLKIDQERRALTGHDQKQRNSSHRHVSNGSSRASSGGVRGGRSSGRARGGARGGARALRDLFRNTLEKGYAVTRVRCRLRPCPWPCELLIDNRRPARAWRPAPSRRPRWVKFLYCVNVITRRNVDSSPARLALVVGTLKLINGNKAAVASPSEIKDSGFGLYRTACPDSASIDLDTSKVNIRVPSYGEC</sequence>
<protein>
    <submittedName>
        <fullName evidence="2">Uncharacterized protein</fullName>
    </submittedName>
</protein>
<feature type="region of interest" description="Disordered" evidence="1">
    <location>
        <begin position="43"/>
        <end position="85"/>
    </location>
</feature>
<dbReference type="Proteomes" id="UP000299102">
    <property type="component" value="Unassembled WGS sequence"/>
</dbReference>
<evidence type="ECO:0000313" key="3">
    <source>
        <dbReference type="Proteomes" id="UP000299102"/>
    </source>
</evidence>
<evidence type="ECO:0000313" key="2">
    <source>
        <dbReference type="EMBL" id="GBP11525.1"/>
    </source>
</evidence>
<reference evidence="2 3" key="1">
    <citation type="journal article" date="2019" name="Commun. Biol.">
        <title>The bagworm genome reveals a unique fibroin gene that provides high tensile strength.</title>
        <authorList>
            <person name="Kono N."/>
            <person name="Nakamura H."/>
            <person name="Ohtoshi R."/>
            <person name="Tomita M."/>
            <person name="Numata K."/>
            <person name="Arakawa K."/>
        </authorList>
    </citation>
    <scope>NUCLEOTIDE SEQUENCE [LARGE SCALE GENOMIC DNA]</scope>
</reference>